<dbReference type="AlphaFoldDB" id="A0A1M5RE15"/>
<dbReference type="OrthoDB" id="583154at2"/>
<dbReference type="SUPFAM" id="SSF55681">
    <property type="entry name" value="Class II aaRS and biotin synthetases"/>
    <property type="match status" value="1"/>
</dbReference>
<gene>
    <name evidence="2" type="ORF">SAMN05443575_3516</name>
</gene>
<reference evidence="2 3" key="1">
    <citation type="submission" date="2016-11" db="EMBL/GenBank/DDBJ databases">
        <authorList>
            <person name="Jaros S."/>
            <person name="Januszkiewicz K."/>
            <person name="Wedrychowicz H."/>
        </authorList>
    </citation>
    <scope>NUCLEOTIDE SEQUENCE [LARGE SCALE GENOMIC DNA]</scope>
    <source>
        <strain evidence="2 3">DSM 45627</strain>
    </source>
</reference>
<evidence type="ECO:0000259" key="1">
    <source>
        <dbReference type="Pfam" id="PF00587"/>
    </source>
</evidence>
<protein>
    <recommendedName>
        <fullName evidence="1">Aminoacyl-tRNA synthetase class II (G/ P/ S/T) domain-containing protein</fullName>
    </recommendedName>
</protein>
<dbReference type="InterPro" id="IPR002314">
    <property type="entry name" value="aa-tRNA-synt_IIb"/>
</dbReference>
<dbReference type="Proteomes" id="UP000186132">
    <property type="component" value="Unassembled WGS sequence"/>
</dbReference>
<name>A0A1M5RE15_9ACTN</name>
<dbReference type="RefSeq" id="WP_143168229.1">
    <property type="nucleotide sequence ID" value="NZ_FQVU01000005.1"/>
</dbReference>
<organism evidence="2 3">
    <name type="scientific">Jatrophihabitans endophyticus</name>
    <dbReference type="NCBI Taxonomy" id="1206085"/>
    <lineage>
        <taxon>Bacteria</taxon>
        <taxon>Bacillati</taxon>
        <taxon>Actinomycetota</taxon>
        <taxon>Actinomycetes</taxon>
        <taxon>Jatrophihabitantales</taxon>
        <taxon>Jatrophihabitantaceae</taxon>
        <taxon>Jatrophihabitans</taxon>
    </lineage>
</organism>
<evidence type="ECO:0000313" key="3">
    <source>
        <dbReference type="Proteomes" id="UP000186132"/>
    </source>
</evidence>
<dbReference type="GO" id="GO:0005524">
    <property type="term" value="F:ATP binding"/>
    <property type="evidence" value="ECO:0007669"/>
    <property type="project" value="InterPro"/>
</dbReference>
<feature type="domain" description="Aminoacyl-tRNA synthetase class II (G/ P/ S/T)" evidence="1">
    <location>
        <begin position="129"/>
        <end position="273"/>
    </location>
</feature>
<accession>A0A1M5RE15</accession>
<dbReference type="InterPro" id="IPR045864">
    <property type="entry name" value="aa-tRNA-synth_II/BPL/LPL"/>
</dbReference>
<dbReference type="EMBL" id="FQVU01000005">
    <property type="protein sequence ID" value="SHH24259.1"/>
    <property type="molecule type" value="Genomic_DNA"/>
</dbReference>
<keyword evidence="3" id="KW-1185">Reference proteome</keyword>
<dbReference type="GO" id="GO:0004812">
    <property type="term" value="F:aminoacyl-tRNA ligase activity"/>
    <property type="evidence" value="ECO:0007669"/>
    <property type="project" value="InterPro"/>
</dbReference>
<proteinExistence type="predicted"/>
<dbReference type="Gene3D" id="3.30.930.10">
    <property type="entry name" value="Bira Bifunctional Protein, Domain 2"/>
    <property type="match status" value="1"/>
</dbReference>
<dbReference type="GO" id="GO:0006418">
    <property type="term" value="P:tRNA aminoacylation for protein translation"/>
    <property type="evidence" value="ECO:0007669"/>
    <property type="project" value="InterPro"/>
</dbReference>
<evidence type="ECO:0000313" key="2">
    <source>
        <dbReference type="EMBL" id="SHH24259.1"/>
    </source>
</evidence>
<sequence length="289" mass="31125">MTRLRSDREGAARGAAPLVVLADAELALRDGLDRLFAGWGAAVGARATAYQTLLPVDALRTIDYWDNFPHLALLAAPARETGYDRLAAAAADGAFPPEVLDAAGYALPSAACYAAYLHLAGQVVPDDHKITTVATCFRRETHFEGLRRLLSFTMREIVCVGGRDAALEHLESSTRRLLDFSARLGLPLEVEVASDPFFDPNASRSVVAKLFPVKQEFVYRAPGHDAGLAIASVNFHRNFFGERCGITTGTGEAAYTSCVAFGLERWIAALTSEFGSDHAELGERLRAAA</sequence>
<dbReference type="STRING" id="1206085.SAMN05443575_3516"/>
<dbReference type="Pfam" id="PF00587">
    <property type="entry name" value="tRNA-synt_2b"/>
    <property type="match status" value="1"/>
</dbReference>